<evidence type="ECO:0000313" key="1">
    <source>
        <dbReference type="EMBL" id="CAF4740323.1"/>
    </source>
</evidence>
<sequence>MISKLNDSQIDNSFSQVITIRDCTRVKAQLKELYEIVNSLSDAIQTLNNDQQYLSTESLRSQVTLPTLMEELSKVKL</sequence>
<accession>A0A8S3AKH2</accession>
<dbReference type="Proteomes" id="UP000681720">
    <property type="component" value="Unassembled WGS sequence"/>
</dbReference>
<name>A0A8S3AKH2_9BILA</name>
<proteinExistence type="predicted"/>
<organism evidence="1 3">
    <name type="scientific">Rotaria magnacalcarata</name>
    <dbReference type="NCBI Taxonomy" id="392030"/>
    <lineage>
        <taxon>Eukaryota</taxon>
        <taxon>Metazoa</taxon>
        <taxon>Spiralia</taxon>
        <taxon>Gnathifera</taxon>
        <taxon>Rotifera</taxon>
        <taxon>Eurotatoria</taxon>
        <taxon>Bdelloidea</taxon>
        <taxon>Philodinida</taxon>
        <taxon>Philodinidae</taxon>
        <taxon>Rotaria</taxon>
    </lineage>
</organism>
<protein>
    <submittedName>
        <fullName evidence="1">Uncharacterized protein</fullName>
    </submittedName>
</protein>
<gene>
    <name evidence="1" type="ORF">BYL167_LOCUS45660</name>
    <name evidence="2" type="ORF">GIL414_LOCUS51547</name>
</gene>
<comment type="caution">
    <text evidence="1">The sequence shown here is derived from an EMBL/GenBank/DDBJ whole genome shotgun (WGS) entry which is preliminary data.</text>
</comment>
<dbReference type="EMBL" id="CAJOBH010127278">
    <property type="protein sequence ID" value="CAF4740323.1"/>
    <property type="molecule type" value="Genomic_DNA"/>
</dbReference>
<dbReference type="AlphaFoldDB" id="A0A8S3AKH2"/>
<feature type="non-terminal residue" evidence="1">
    <location>
        <position position="77"/>
    </location>
</feature>
<reference evidence="1" key="1">
    <citation type="submission" date="2021-02" db="EMBL/GenBank/DDBJ databases">
        <authorList>
            <person name="Nowell W R."/>
        </authorList>
    </citation>
    <scope>NUCLEOTIDE SEQUENCE</scope>
</reference>
<evidence type="ECO:0000313" key="2">
    <source>
        <dbReference type="EMBL" id="CAF4895370.1"/>
    </source>
</evidence>
<evidence type="ECO:0000313" key="3">
    <source>
        <dbReference type="Proteomes" id="UP000681967"/>
    </source>
</evidence>
<dbReference type="EMBL" id="CAJOBJ010174443">
    <property type="protein sequence ID" value="CAF4895370.1"/>
    <property type="molecule type" value="Genomic_DNA"/>
</dbReference>
<dbReference type="Proteomes" id="UP000681967">
    <property type="component" value="Unassembled WGS sequence"/>
</dbReference>